<evidence type="ECO:0000256" key="8">
    <source>
        <dbReference type="ARBA" id="ARBA00022617"/>
    </source>
</evidence>
<dbReference type="Pfam" id="PF00141">
    <property type="entry name" value="peroxidase"/>
    <property type="match status" value="1"/>
</dbReference>
<evidence type="ECO:0000313" key="24">
    <source>
        <dbReference type="EMBL" id="ERM94105.1"/>
    </source>
</evidence>
<organism evidence="24 25">
    <name type="scientific">Amborella trichopoda</name>
    <dbReference type="NCBI Taxonomy" id="13333"/>
    <lineage>
        <taxon>Eukaryota</taxon>
        <taxon>Viridiplantae</taxon>
        <taxon>Streptophyta</taxon>
        <taxon>Embryophyta</taxon>
        <taxon>Tracheophyta</taxon>
        <taxon>Spermatophyta</taxon>
        <taxon>Magnoliopsida</taxon>
        <taxon>Amborellales</taxon>
        <taxon>Amborellaceae</taxon>
        <taxon>Amborella</taxon>
    </lineage>
</organism>
<sequence length="324" mass="35548">MWCAICAVVVLLVVLAEAKHATAMAPQEGLLSFDYYVKSCPQVESIIHNKVAAWINKDYTLAASLIRLHFHDCILRGCDASILLNHAGSERQAQASATLRGFNVIDDIKAAVEKQCPKTVSCSDILTAAARDATLKIGGPFWAVPFGRKDGVVSIAKETNVVPGGHENITSLIELFQSRGLNVLDLVVLSGAHTIGRCKCGSVQNRLYNFNRTVKPDPTLSVSYRNYLKRKCRWASEEVELDAITPTKFDSVYYMNLQKKMGLLSTDQLLQSDSRTAPIVVALGTQSGLFFQQFAVSMVNLGNTQVLTGPHEGQIRTNCNFVNR</sequence>
<keyword evidence="11 19" id="KW-0106">Calcium</keyword>
<comment type="catalytic activity">
    <reaction evidence="1 22">
        <text>2 a phenolic donor + H2O2 = 2 a phenolic radical donor + 2 H2O</text>
        <dbReference type="Rhea" id="RHEA:56136"/>
        <dbReference type="ChEBI" id="CHEBI:15377"/>
        <dbReference type="ChEBI" id="CHEBI:16240"/>
        <dbReference type="ChEBI" id="CHEBI:139520"/>
        <dbReference type="ChEBI" id="CHEBI:139521"/>
        <dbReference type="EC" id="1.11.1.7"/>
    </reaction>
</comment>
<dbReference type="GO" id="GO:0046872">
    <property type="term" value="F:metal ion binding"/>
    <property type="evidence" value="ECO:0007669"/>
    <property type="project" value="UniProtKB-UniRule"/>
</dbReference>
<feature type="domain" description="Plant heme peroxidase family profile" evidence="23">
    <location>
        <begin position="30"/>
        <end position="323"/>
    </location>
</feature>
<feature type="binding site" evidence="19">
    <location>
        <position position="79"/>
    </location>
    <ligand>
        <name>Ca(2+)</name>
        <dbReference type="ChEBI" id="CHEBI:29108"/>
        <label>1</label>
    </ligand>
</feature>
<comment type="similarity">
    <text evidence="4">Belongs to the peroxidase family. Ascorbate peroxidase subfamily.</text>
</comment>
<evidence type="ECO:0000256" key="4">
    <source>
        <dbReference type="ARBA" id="ARBA00006873"/>
    </source>
</evidence>
<keyword evidence="9 19" id="KW-0479">Metal-binding</keyword>
<keyword evidence="6 22" id="KW-0964">Secreted</keyword>
<dbReference type="AlphaFoldDB" id="W1NG03"/>
<evidence type="ECO:0000259" key="23">
    <source>
        <dbReference type="PROSITE" id="PS50873"/>
    </source>
</evidence>
<evidence type="ECO:0000256" key="15">
    <source>
        <dbReference type="ARBA" id="ARBA00023180"/>
    </source>
</evidence>
<keyword evidence="7 22" id="KW-0575">Peroxidase</keyword>
<evidence type="ECO:0000256" key="6">
    <source>
        <dbReference type="ARBA" id="ARBA00022525"/>
    </source>
</evidence>
<feature type="signal peptide" evidence="22">
    <location>
        <begin position="1"/>
        <end position="18"/>
    </location>
</feature>
<comment type="function">
    <text evidence="2">Removal of H(2)O(2), oxidation of toxic reductants, biosynthesis and degradation of lignin, suberization, auxin catabolism, response to environmental stresses such as wounding, pathogen attack and oxidative stress. These functions might be dependent on each isozyme/isoform in each plant tissue.</text>
</comment>
<dbReference type="GO" id="GO:0009505">
    <property type="term" value="C:plant-type cell wall"/>
    <property type="evidence" value="ECO:0000318"/>
    <property type="project" value="GO_Central"/>
</dbReference>
<evidence type="ECO:0000256" key="5">
    <source>
        <dbReference type="ARBA" id="ARBA00012313"/>
    </source>
</evidence>
<dbReference type="EMBL" id="KI397513">
    <property type="protein sequence ID" value="ERM94105.1"/>
    <property type="molecule type" value="Genomic_DNA"/>
</dbReference>
<dbReference type="InterPro" id="IPR019794">
    <property type="entry name" value="Peroxidases_AS"/>
</dbReference>
<evidence type="ECO:0000256" key="12">
    <source>
        <dbReference type="ARBA" id="ARBA00023002"/>
    </source>
</evidence>
<feature type="binding site" evidence="19">
    <location>
        <position position="77"/>
    </location>
    <ligand>
        <name>Ca(2+)</name>
        <dbReference type="ChEBI" id="CHEBI:29108"/>
        <label>1</label>
    </ligand>
</feature>
<feature type="active site" description="Proton acceptor" evidence="17">
    <location>
        <position position="71"/>
    </location>
</feature>
<feature type="binding site" evidence="19">
    <location>
        <position position="72"/>
    </location>
    <ligand>
        <name>Ca(2+)</name>
        <dbReference type="ChEBI" id="CHEBI:29108"/>
        <label>1</label>
    </ligand>
</feature>
<feature type="binding site" evidence="19">
    <location>
        <position position="90"/>
    </location>
    <ligand>
        <name>Ca(2+)</name>
        <dbReference type="ChEBI" id="CHEBI:29108"/>
        <label>1</label>
    </ligand>
</feature>
<evidence type="ECO:0000256" key="2">
    <source>
        <dbReference type="ARBA" id="ARBA00002322"/>
    </source>
</evidence>
<keyword evidence="15" id="KW-0325">Glycoprotein</keyword>
<dbReference type="GO" id="GO:0005576">
    <property type="term" value="C:extracellular region"/>
    <property type="evidence" value="ECO:0007669"/>
    <property type="project" value="UniProtKB-SubCell"/>
</dbReference>
<evidence type="ECO:0000256" key="7">
    <source>
        <dbReference type="ARBA" id="ARBA00022559"/>
    </source>
</evidence>
<feature type="disulfide bond" evidence="21">
    <location>
        <begin position="200"/>
        <end position="232"/>
    </location>
</feature>
<evidence type="ECO:0000256" key="17">
    <source>
        <dbReference type="PIRSR" id="PIRSR600823-1"/>
    </source>
</evidence>
<feature type="binding site" evidence="19">
    <location>
        <position position="242"/>
    </location>
    <ligand>
        <name>Ca(2+)</name>
        <dbReference type="ChEBI" id="CHEBI:29108"/>
        <label>2</label>
    </ligand>
</feature>
<dbReference type="GO" id="GO:0006950">
    <property type="term" value="P:response to stress"/>
    <property type="evidence" value="ECO:0000318"/>
    <property type="project" value="GO_Central"/>
</dbReference>
<comment type="subcellular location">
    <subcellularLocation>
        <location evidence="3 22">Secreted</location>
    </subcellularLocation>
</comment>
<dbReference type="PRINTS" id="PR00461">
    <property type="entry name" value="PLPEROXIDASE"/>
</dbReference>
<protein>
    <recommendedName>
        <fullName evidence="5 22">Peroxidase</fullName>
        <ecNumber evidence="5 22">1.11.1.7</ecNumber>
    </recommendedName>
</protein>
<evidence type="ECO:0000313" key="25">
    <source>
        <dbReference type="Proteomes" id="UP000017836"/>
    </source>
</evidence>
<evidence type="ECO:0000256" key="19">
    <source>
        <dbReference type="PIRSR" id="PIRSR600823-3"/>
    </source>
</evidence>
<dbReference type="eggNOG" id="ENOG502QTJB">
    <property type="taxonomic scope" value="Eukaryota"/>
</dbReference>
<comment type="cofactor">
    <cofactor evidence="19 22">
        <name>Ca(2+)</name>
        <dbReference type="ChEBI" id="CHEBI:29108"/>
    </cofactor>
    <text evidence="19 22">Binds 2 calcium ions per subunit.</text>
</comment>
<keyword evidence="25" id="KW-1185">Reference proteome</keyword>
<dbReference type="OrthoDB" id="2113341at2759"/>
<dbReference type="InterPro" id="IPR000823">
    <property type="entry name" value="Peroxidase_pln"/>
</dbReference>
<dbReference type="CDD" id="cd00693">
    <property type="entry name" value="secretory_peroxidase"/>
    <property type="match status" value="1"/>
</dbReference>
<dbReference type="PANTHER" id="PTHR31517">
    <property type="match status" value="1"/>
</dbReference>
<feature type="site" description="Transition state stabilizer" evidence="20">
    <location>
        <position position="67"/>
    </location>
</feature>
<dbReference type="InterPro" id="IPR033905">
    <property type="entry name" value="Secretory_peroxidase"/>
</dbReference>
<dbReference type="OMA" id="PMGHENI"/>
<evidence type="ECO:0000256" key="22">
    <source>
        <dbReference type="RuleBase" id="RU362060"/>
    </source>
</evidence>
<evidence type="ECO:0000256" key="21">
    <source>
        <dbReference type="PIRSR" id="PIRSR600823-5"/>
    </source>
</evidence>
<keyword evidence="16 22" id="KW-0376">Hydrogen peroxide</keyword>
<keyword evidence="8 22" id="KW-0349">Heme</keyword>
<dbReference type="PROSITE" id="PS50873">
    <property type="entry name" value="PEROXIDASE_4"/>
    <property type="match status" value="1"/>
</dbReference>
<dbReference type="PRINTS" id="PR00458">
    <property type="entry name" value="PEROXIDASE"/>
</dbReference>
<dbReference type="GO" id="GO:0006979">
    <property type="term" value="P:response to oxidative stress"/>
    <property type="evidence" value="ECO:0007669"/>
    <property type="project" value="UniProtKB-UniRule"/>
</dbReference>
<proteinExistence type="inferred from homology"/>
<evidence type="ECO:0000256" key="14">
    <source>
        <dbReference type="ARBA" id="ARBA00023157"/>
    </source>
</evidence>
<dbReference type="Gene3D" id="1.10.420.10">
    <property type="entry name" value="Peroxidase, domain 2"/>
    <property type="match status" value="1"/>
</dbReference>
<evidence type="ECO:0000256" key="10">
    <source>
        <dbReference type="ARBA" id="ARBA00022729"/>
    </source>
</evidence>
<feature type="binding site" evidence="19">
    <location>
        <position position="194"/>
    </location>
    <ligand>
        <name>Ca(2+)</name>
        <dbReference type="ChEBI" id="CHEBI:29108"/>
        <label>2</label>
    </ligand>
</feature>
<dbReference type="InterPro" id="IPR002016">
    <property type="entry name" value="Haem_peroxidase"/>
</dbReference>
<dbReference type="PROSITE" id="PS00435">
    <property type="entry name" value="PEROXIDASE_1"/>
    <property type="match status" value="1"/>
</dbReference>
<feature type="binding site" evidence="19">
    <location>
        <position position="245"/>
    </location>
    <ligand>
        <name>Ca(2+)</name>
        <dbReference type="ChEBI" id="CHEBI:29108"/>
        <label>2</label>
    </ligand>
</feature>
<evidence type="ECO:0000256" key="1">
    <source>
        <dbReference type="ARBA" id="ARBA00000189"/>
    </source>
</evidence>
<feature type="binding site" evidence="19">
    <location>
        <position position="250"/>
    </location>
    <ligand>
        <name>Ca(2+)</name>
        <dbReference type="ChEBI" id="CHEBI:29108"/>
        <label>2</label>
    </ligand>
</feature>
<evidence type="ECO:0000256" key="3">
    <source>
        <dbReference type="ARBA" id="ARBA00004613"/>
    </source>
</evidence>
<dbReference type="PANTHER" id="PTHR31517:SF17">
    <property type="entry name" value="PEROXIDASE 6"/>
    <property type="match status" value="1"/>
</dbReference>
<keyword evidence="14 21" id="KW-1015">Disulfide bond</keyword>
<accession>W1NG03</accession>
<dbReference type="GO" id="GO:0004601">
    <property type="term" value="F:peroxidase activity"/>
    <property type="evidence" value="ECO:0000318"/>
    <property type="project" value="GO_Central"/>
</dbReference>
<feature type="binding site" evidence="18">
    <location>
        <position position="163"/>
    </location>
    <ligand>
        <name>substrate</name>
    </ligand>
</feature>
<reference evidence="25" key="1">
    <citation type="journal article" date="2013" name="Science">
        <title>The Amborella genome and the evolution of flowering plants.</title>
        <authorList>
            <consortium name="Amborella Genome Project"/>
        </authorList>
    </citation>
    <scope>NUCLEOTIDE SEQUENCE [LARGE SCALE GENOMIC DNA]</scope>
</reference>
<keyword evidence="10 22" id="KW-0732">Signal</keyword>
<feature type="binding site" evidence="19">
    <location>
        <position position="81"/>
    </location>
    <ligand>
        <name>Ca(2+)</name>
        <dbReference type="ChEBI" id="CHEBI:29108"/>
        <label>1</label>
    </ligand>
</feature>
<evidence type="ECO:0000256" key="16">
    <source>
        <dbReference type="ARBA" id="ARBA00023324"/>
    </source>
</evidence>
<comment type="similarity">
    <text evidence="22">Belongs to the peroxidase family. Classical plant (class III) peroxidase subfamily.</text>
</comment>
<evidence type="ECO:0000256" key="11">
    <source>
        <dbReference type="ARBA" id="ARBA00022837"/>
    </source>
</evidence>
<comment type="cofactor">
    <cofactor evidence="19 22">
        <name>heme b</name>
        <dbReference type="ChEBI" id="CHEBI:60344"/>
    </cofactor>
    <text evidence="19 22">Binds 1 heme b (iron(II)-protoporphyrin IX) group per subunit.</text>
</comment>
<keyword evidence="12 22" id="KW-0560">Oxidoreductase</keyword>
<dbReference type="FunFam" id="1.10.520.10:FF:000006">
    <property type="entry name" value="Peroxidase"/>
    <property type="match status" value="1"/>
</dbReference>
<feature type="disulfide bond" evidence="21">
    <location>
        <begin position="73"/>
        <end position="78"/>
    </location>
</feature>
<dbReference type="Proteomes" id="UP000017836">
    <property type="component" value="Unassembled WGS sequence"/>
</dbReference>
<dbReference type="HOGENOM" id="CLU_010543_0_1_1"/>
<dbReference type="FunFam" id="1.10.420.10:FF:000001">
    <property type="entry name" value="Peroxidase"/>
    <property type="match status" value="1"/>
</dbReference>
<evidence type="ECO:0000256" key="13">
    <source>
        <dbReference type="ARBA" id="ARBA00023004"/>
    </source>
</evidence>
<dbReference type="Gene3D" id="1.10.520.10">
    <property type="match status" value="1"/>
</dbReference>
<feature type="chain" id="PRO_5005149605" description="Peroxidase" evidence="22">
    <location>
        <begin position="19"/>
        <end position="324"/>
    </location>
</feature>
<dbReference type="GO" id="GO:0042744">
    <property type="term" value="P:hydrogen peroxide catabolic process"/>
    <property type="evidence" value="ECO:0007669"/>
    <property type="project" value="UniProtKB-KW"/>
</dbReference>
<evidence type="ECO:0000256" key="20">
    <source>
        <dbReference type="PIRSR" id="PIRSR600823-4"/>
    </source>
</evidence>
<feature type="binding site" description="axial binding residue" evidence="19">
    <location>
        <position position="193"/>
    </location>
    <ligand>
        <name>heme b</name>
        <dbReference type="ChEBI" id="CHEBI:60344"/>
    </ligand>
    <ligandPart>
        <name>Fe</name>
        <dbReference type="ChEBI" id="CHEBI:18248"/>
    </ligandPart>
</feature>
<dbReference type="Gramene" id="ERM94105">
    <property type="protein sequence ID" value="ERM94105"/>
    <property type="gene ID" value="AMTR_s00010p00124700"/>
</dbReference>
<dbReference type="GO" id="GO:0020037">
    <property type="term" value="F:heme binding"/>
    <property type="evidence" value="ECO:0007669"/>
    <property type="project" value="UniProtKB-UniRule"/>
</dbReference>
<feature type="disulfide bond" evidence="21">
    <location>
        <begin position="122"/>
        <end position="319"/>
    </location>
</feature>
<name>W1NG03_AMBTC</name>
<evidence type="ECO:0000256" key="9">
    <source>
        <dbReference type="ARBA" id="ARBA00022723"/>
    </source>
</evidence>
<dbReference type="InterPro" id="IPR010255">
    <property type="entry name" value="Haem_peroxidase_sf"/>
</dbReference>
<gene>
    <name evidence="24" type="ORF">AMTR_s00010p00124700</name>
</gene>
<dbReference type="InterPro" id="IPR019793">
    <property type="entry name" value="Peroxidases_heam-ligand_BS"/>
</dbReference>
<dbReference type="PROSITE" id="PS00436">
    <property type="entry name" value="PEROXIDASE_2"/>
    <property type="match status" value="1"/>
</dbReference>
<feature type="disulfide bond" evidence="21">
    <location>
        <begin position="40"/>
        <end position="116"/>
    </location>
</feature>
<dbReference type="STRING" id="13333.W1NG03"/>
<evidence type="ECO:0000256" key="18">
    <source>
        <dbReference type="PIRSR" id="PIRSR600823-2"/>
    </source>
</evidence>
<dbReference type="SUPFAM" id="SSF48113">
    <property type="entry name" value="Heme-dependent peroxidases"/>
    <property type="match status" value="1"/>
</dbReference>
<dbReference type="EC" id="1.11.1.7" evidence="5 22"/>
<dbReference type="GO" id="GO:0140825">
    <property type="term" value="F:lactoperoxidase activity"/>
    <property type="evidence" value="ECO:0007669"/>
    <property type="project" value="UniProtKB-EC"/>
</dbReference>
<keyword evidence="13 19" id="KW-0408">Iron</keyword>